<proteinExistence type="predicted"/>
<gene>
    <name evidence="2" type="ORF">LCGC14_1722370</name>
</gene>
<dbReference type="AlphaFoldDB" id="A0A0F9HBU4"/>
<evidence type="ECO:0000259" key="1">
    <source>
        <dbReference type="PROSITE" id="PS50164"/>
    </source>
</evidence>
<dbReference type="SUPFAM" id="SSF82771">
    <property type="entry name" value="GIY-YIG endonuclease"/>
    <property type="match status" value="1"/>
</dbReference>
<reference evidence="2" key="1">
    <citation type="journal article" date="2015" name="Nature">
        <title>Complex archaea that bridge the gap between prokaryotes and eukaryotes.</title>
        <authorList>
            <person name="Spang A."/>
            <person name="Saw J.H."/>
            <person name="Jorgensen S.L."/>
            <person name="Zaremba-Niedzwiedzka K."/>
            <person name="Martijn J."/>
            <person name="Lind A.E."/>
            <person name="van Eijk R."/>
            <person name="Schleper C."/>
            <person name="Guy L."/>
            <person name="Ettema T.J."/>
        </authorList>
    </citation>
    <scope>NUCLEOTIDE SEQUENCE</scope>
</reference>
<evidence type="ECO:0000313" key="2">
    <source>
        <dbReference type="EMBL" id="KKM09937.1"/>
    </source>
</evidence>
<dbReference type="EMBL" id="LAZR01015519">
    <property type="protein sequence ID" value="KKM09937.1"/>
    <property type="molecule type" value="Genomic_DNA"/>
</dbReference>
<sequence>MDTKNMVKKSMMIIYVLIDPTTNQIRYVGKTSQTLKQRLNNHLAPARLKKDSAKNVWLRSLKVAL</sequence>
<protein>
    <recommendedName>
        <fullName evidence="1">GIY-YIG domain-containing protein</fullName>
    </recommendedName>
</protein>
<name>A0A0F9HBU4_9ZZZZ</name>
<dbReference type="InterPro" id="IPR000305">
    <property type="entry name" value="GIY-YIG_endonuc"/>
</dbReference>
<dbReference type="PROSITE" id="PS50164">
    <property type="entry name" value="GIY_YIG"/>
    <property type="match status" value="1"/>
</dbReference>
<comment type="caution">
    <text evidence="2">The sequence shown here is derived from an EMBL/GenBank/DDBJ whole genome shotgun (WGS) entry which is preliminary data.</text>
</comment>
<organism evidence="2">
    <name type="scientific">marine sediment metagenome</name>
    <dbReference type="NCBI Taxonomy" id="412755"/>
    <lineage>
        <taxon>unclassified sequences</taxon>
        <taxon>metagenomes</taxon>
        <taxon>ecological metagenomes</taxon>
    </lineage>
</organism>
<feature type="domain" description="GIY-YIG" evidence="1">
    <location>
        <begin position="10"/>
        <end position="65"/>
    </location>
</feature>
<dbReference type="Pfam" id="PF01541">
    <property type="entry name" value="GIY-YIG"/>
    <property type="match status" value="1"/>
</dbReference>
<dbReference type="InterPro" id="IPR035901">
    <property type="entry name" value="GIY-YIG_endonuc_sf"/>
</dbReference>
<accession>A0A0F9HBU4</accession>